<dbReference type="AlphaFoldDB" id="B0JH66"/>
<evidence type="ECO:0000313" key="1">
    <source>
        <dbReference type="EMBL" id="BAG02218.1"/>
    </source>
</evidence>
<dbReference type="Proteomes" id="UP000001510">
    <property type="component" value="Chromosome"/>
</dbReference>
<dbReference type="STRING" id="449447.MAE_23960"/>
<accession>B0JH66</accession>
<dbReference type="EMBL" id="AP009552">
    <property type="protein sequence ID" value="BAG02218.1"/>
    <property type="molecule type" value="Genomic_DNA"/>
</dbReference>
<proteinExistence type="predicted"/>
<name>B0JH66_MICAN</name>
<organism evidence="1 2">
    <name type="scientific">Microcystis aeruginosa (strain NIES-843 / IAM M-2473)</name>
    <dbReference type="NCBI Taxonomy" id="449447"/>
    <lineage>
        <taxon>Bacteria</taxon>
        <taxon>Bacillati</taxon>
        <taxon>Cyanobacteriota</taxon>
        <taxon>Cyanophyceae</taxon>
        <taxon>Oscillatoriophycideae</taxon>
        <taxon>Chroococcales</taxon>
        <taxon>Microcystaceae</taxon>
        <taxon>Microcystis</taxon>
    </lineage>
</organism>
<dbReference type="HOGENOM" id="CLU_3045369_0_0_3"/>
<protein>
    <submittedName>
        <fullName evidence="1">Uncharacterized protein</fullName>
    </submittedName>
</protein>
<evidence type="ECO:0000313" key="2">
    <source>
        <dbReference type="Proteomes" id="UP000001510"/>
    </source>
</evidence>
<dbReference type="EnsemblBacteria" id="BAG02218">
    <property type="protein sequence ID" value="BAG02218"/>
    <property type="gene ID" value="MAE_23960"/>
</dbReference>
<keyword evidence="2" id="KW-1185">Reference proteome</keyword>
<sequence>MEGKPSIYQKPICCQSKKLIKIKTHRGISDRSLVILKLVGFGIFLGPQLNPINR</sequence>
<dbReference type="KEGG" id="mar:MAE_23960"/>
<reference evidence="1 2" key="1">
    <citation type="journal article" date="2007" name="DNA Res.">
        <title>Complete genomic structure of the bloom-forming toxic cyanobacterium Microcystis aeruginosa NIES-843.</title>
        <authorList>
            <person name="Kaneko T."/>
            <person name="Nakajima N."/>
            <person name="Okamoto S."/>
            <person name="Suzuki I."/>
            <person name="Tanabe Y."/>
            <person name="Tamaoki M."/>
            <person name="Nakamura Y."/>
            <person name="Kasai F."/>
            <person name="Watanabe A."/>
            <person name="Kawashima K."/>
            <person name="Kishida Y."/>
            <person name="Ono A."/>
            <person name="Shimizu Y."/>
            <person name="Takahashi C."/>
            <person name="Minami C."/>
            <person name="Fujishiro T."/>
            <person name="Kohara M."/>
            <person name="Katoh M."/>
            <person name="Nakazaki N."/>
            <person name="Nakayama S."/>
            <person name="Yamada M."/>
            <person name="Tabata S."/>
            <person name="Watanabe M.M."/>
        </authorList>
    </citation>
    <scope>NUCLEOTIDE SEQUENCE [LARGE SCALE GENOMIC DNA]</scope>
    <source>
        <strain evidence="2">NIES-843 / IAM M-247</strain>
    </source>
</reference>
<dbReference type="PaxDb" id="449447-MAE_23960"/>
<gene>
    <name evidence="1" type="ordered locus">MAE_23960</name>
</gene>